<feature type="compositionally biased region" description="Polar residues" evidence="3">
    <location>
        <begin position="347"/>
        <end position="356"/>
    </location>
</feature>
<dbReference type="SMART" id="SM00248">
    <property type="entry name" value="ANK"/>
    <property type="match status" value="6"/>
</dbReference>
<feature type="repeat" description="ANK" evidence="1">
    <location>
        <begin position="161"/>
        <end position="193"/>
    </location>
</feature>
<evidence type="ECO:0000313" key="4">
    <source>
        <dbReference type="EMBL" id="GFG28183.1"/>
    </source>
</evidence>
<protein>
    <submittedName>
        <fullName evidence="4">Uncharacterized protein</fullName>
    </submittedName>
</protein>
<feature type="compositionally biased region" description="Polar residues" evidence="3">
    <location>
        <begin position="829"/>
        <end position="838"/>
    </location>
</feature>
<name>A0A6L2P7P0_COPFO</name>
<evidence type="ECO:0000256" key="2">
    <source>
        <dbReference type="SAM" id="Coils"/>
    </source>
</evidence>
<comment type="caution">
    <text evidence="4">The sequence shown here is derived from an EMBL/GenBank/DDBJ whole genome shotgun (WGS) entry which is preliminary data.</text>
</comment>
<feature type="region of interest" description="Disordered" evidence="3">
    <location>
        <begin position="1048"/>
        <end position="1088"/>
    </location>
</feature>
<dbReference type="InterPro" id="IPR002110">
    <property type="entry name" value="Ankyrin_rpt"/>
</dbReference>
<feature type="compositionally biased region" description="Basic and acidic residues" evidence="3">
    <location>
        <begin position="422"/>
        <end position="431"/>
    </location>
</feature>
<feature type="region of interest" description="Disordered" evidence="3">
    <location>
        <begin position="309"/>
        <end position="511"/>
    </location>
</feature>
<feature type="repeat" description="ANK" evidence="1">
    <location>
        <begin position="95"/>
        <end position="127"/>
    </location>
</feature>
<dbReference type="Gene3D" id="1.25.40.20">
    <property type="entry name" value="Ankyrin repeat-containing domain"/>
    <property type="match status" value="2"/>
</dbReference>
<dbReference type="InterPro" id="IPR050657">
    <property type="entry name" value="Ankyrin_repeat_domain"/>
</dbReference>
<feature type="repeat" description="ANK" evidence="1">
    <location>
        <begin position="227"/>
        <end position="259"/>
    </location>
</feature>
<keyword evidence="1" id="KW-0040">ANK repeat</keyword>
<feature type="region of interest" description="Disordered" evidence="3">
    <location>
        <begin position="1"/>
        <end position="43"/>
    </location>
</feature>
<organism evidence="4 5">
    <name type="scientific">Coptotermes formosanus</name>
    <name type="common">Formosan subterranean termite</name>
    <dbReference type="NCBI Taxonomy" id="36987"/>
    <lineage>
        <taxon>Eukaryota</taxon>
        <taxon>Metazoa</taxon>
        <taxon>Ecdysozoa</taxon>
        <taxon>Arthropoda</taxon>
        <taxon>Hexapoda</taxon>
        <taxon>Insecta</taxon>
        <taxon>Pterygota</taxon>
        <taxon>Neoptera</taxon>
        <taxon>Polyneoptera</taxon>
        <taxon>Dictyoptera</taxon>
        <taxon>Blattodea</taxon>
        <taxon>Blattoidea</taxon>
        <taxon>Termitoidae</taxon>
        <taxon>Rhinotermitidae</taxon>
        <taxon>Coptotermes</taxon>
    </lineage>
</organism>
<sequence>MRKVLNFVKGRRDDKKGHGTSGTSIGPFSELPSPSDQPTPTDEHCTGLEQKFGYNVDLSGKDKTITKLHKAAWLGNLEKLKVNMKKIDVNVVDELNRTPLHLAAARGHANIVWFLLGNSANFNICDTEGKTPFLKAVECGHKETIQLMLERGVDINTIDYRGNSGLHIAAKHGFYEIASMLLKQGANFESSNNYGEFPLHIATVAEHKDLVELLLRYGSSVNIVDRDNRSPLMFAAKCGSMALVQLFLEYGAQRAVMDSNDWTAEDYALMGGYHDIAAELKSSSERMVMSFTETSVESQICDTGLASNKRSISDASLPPDQQEHEKEDTNVTDGQNEDADNSDKWNDSQLSDSSLKQKGAGLKLTKFLPPSSDDEISEESIQSPQMQELKDEEVQDSPRSCVIPPPCKPPRSWDLIQSGVIDDPKVMEPRRRSLLPLGSLRSRRESFNESPSTAESPSVHGDSLHVGQGDADQRLGSQNFRKSDDKRDSLTHHHLNLSEHEENKDSSSTKYEGIEVKDNGLQLHKEKNEVYPLIGVRGDGVLEEIRSSKESLKGSSSNSDWDSDDSLPLDNYPIADVTISPADDSPLKVFRVINPSELHVPDSVDDPNDGSPYSSNAEKRSRFLTRAPSIDLTDDDTETGRSRCCHSQKAAKLEMRKSDTKGGNESDVNSSVSGTLGRDGTLLGYEEVWESNAHIPEKNVALPVSASNVSDTHIVVKEQLEEALVWSSPNFDVASKGLTCSELPKEVSENHNTSKDTFLYPSPRFGKAKSITASENDVCTESSKNRMYTDDIYRRDNGLKLESHSLDVLEPQNFVPDTKIPRTRKHARQQSISVQSWSRSEELHEKPPSAAHIDRMIEENQRINAQLRCYDEALRDLAHVSVVRKQTSLSLPRAKEASSLTRSQSAGARNEGFLSLPLASEVGPREMAQSAIVKKQGSLSLPRTSEIPDFAMVQSLGPKKQGHSSLPCANDFGTREMAQTAIVKRQGSLSLPRTCEIPDFASAANEEYLSLPRSNELIDEAFKEIGQSSVTMKRGSHSLPRSMDAKFISLGADPVPPPRHKKSSHRRRRAESEGEASDRHSKDGVGRSFSFDVKARSSNGTESTAAILHSAVENEVATESIHRLNTDEKACLESTSGSSDLKDINVEKPIRKKRKMLLAMRGFMGQNHKILNGSSVSQLSVEGSFDDQPFMMSRDQSGPLERQVTVIERPGFSVKRSDSTTVSPVRLETVEKQELQQQSTVKEHAEMLNTHPSSSLLEDVPLLEETARLVSCCVSSLKQERHKCIPETQSDDAESGLSYSDSTPQHGYIPKGHHDVLKQHLQKATAEKGRLEETAAELGDMAEKLKYELAEAHEAARSRDEVIALLEDQLNNLETLYTKSLEESQRYKLHLGNLEQELKHLKDVCAKHENEKSQLAEIIKLKEMEKINPDKSLTAKNEEKWLQAITGEKENEQKQQELEVHVQVVGISLVLPKCNNMTCYGCNEVAELEQKVREETSLRFALEIEVNKMRCELQEKLQVERELNILRNRLEQDFVSRYEMEQLRNGYEVALSRAKYEAEMAAHDDLNEKLCQINTFIEKQVYLLAIPLSLVHSVQQKFKNLKLSQPDARSPVSIQLVL</sequence>
<keyword evidence="2" id="KW-0175">Coiled coil</keyword>
<dbReference type="EMBL" id="BLKM01000026">
    <property type="protein sequence ID" value="GFG28183.1"/>
    <property type="molecule type" value="Genomic_DNA"/>
</dbReference>
<feature type="compositionally biased region" description="Basic and acidic residues" evidence="3">
    <location>
        <begin position="481"/>
        <end position="511"/>
    </location>
</feature>
<dbReference type="PROSITE" id="PS50088">
    <property type="entry name" value="ANK_REPEAT"/>
    <property type="match status" value="5"/>
</dbReference>
<dbReference type="SUPFAM" id="SSF48403">
    <property type="entry name" value="Ankyrin repeat"/>
    <property type="match status" value="1"/>
</dbReference>
<feature type="repeat" description="ANK" evidence="1">
    <location>
        <begin position="194"/>
        <end position="226"/>
    </location>
</feature>
<proteinExistence type="predicted"/>
<feature type="region of interest" description="Disordered" evidence="3">
    <location>
        <begin position="598"/>
        <end position="675"/>
    </location>
</feature>
<dbReference type="InterPro" id="IPR036770">
    <property type="entry name" value="Ankyrin_rpt-contain_sf"/>
</dbReference>
<dbReference type="PANTHER" id="PTHR24147">
    <property type="entry name" value="ANKYRIN REPEAT DOMAIN 36-RELATED"/>
    <property type="match status" value="1"/>
</dbReference>
<feature type="compositionally biased region" description="Basic and acidic residues" evidence="3">
    <location>
        <begin position="1070"/>
        <end position="1085"/>
    </location>
</feature>
<evidence type="ECO:0000256" key="1">
    <source>
        <dbReference type="PROSITE-ProRule" id="PRU00023"/>
    </source>
</evidence>
<feature type="coiled-coil region" evidence="2">
    <location>
        <begin position="1314"/>
        <end position="1425"/>
    </location>
</feature>
<gene>
    <name evidence="4" type="ORF">Cfor_12914</name>
</gene>
<feature type="compositionally biased region" description="Polar residues" evidence="3">
    <location>
        <begin position="21"/>
        <end position="40"/>
    </location>
</feature>
<feature type="coiled-coil region" evidence="2">
    <location>
        <begin position="1485"/>
        <end position="1529"/>
    </location>
</feature>
<dbReference type="PANTHER" id="PTHR24147:SF53">
    <property type="entry name" value="ANKYRIN REPEAT DOMAIN 26"/>
    <property type="match status" value="1"/>
</dbReference>
<dbReference type="PRINTS" id="PR01415">
    <property type="entry name" value="ANKYRIN"/>
</dbReference>
<dbReference type="OrthoDB" id="366390at2759"/>
<keyword evidence="5" id="KW-1185">Reference proteome</keyword>
<feature type="repeat" description="ANK" evidence="1">
    <location>
        <begin position="128"/>
        <end position="160"/>
    </location>
</feature>
<feature type="compositionally biased region" description="Basic and acidic residues" evidence="3">
    <location>
        <begin position="651"/>
        <end position="664"/>
    </location>
</feature>
<feature type="region of interest" description="Disordered" evidence="3">
    <location>
        <begin position="822"/>
        <end position="845"/>
    </location>
</feature>
<dbReference type="Pfam" id="PF12796">
    <property type="entry name" value="Ank_2"/>
    <property type="match status" value="2"/>
</dbReference>
<dbReference type="Proteomes" id="UP000502823">
    <property type="component" value="Unassembled WGS sequence"/>
</dbReference>
<accession>A0A6L2P7P0</accession>
<feature type="compositionally biased region" description="Polar residues" evidence="3">
    <location>
        <begin position="665"/>
        <end position="674"/>
    </location>
</feature>
<dbReference type="PROSITE" id="PS50297">
    <property type="entry name" value="ANK_REP_REGION"/>
    <property type="match status" value="5"/>
</dbReference>
<evidence type="ECO:0000256" key="3">
    <source>
        <dbReference type="SAM" id="MobiDB-lite"/>
    </source>
</evidence>
<evidence type="ECO:0000313" key="5">
    <source>
        <dbReference type="Proteomes" id="UP000502823"/>
    </source>
</evidence>
<feature type="compositionally biased region" description="Basic residues" evidence="3">
    <location>
        <begin position="1058"/>
        <end position="1069"/>
    </location>
</feature>
<dbReference type="InParanoid" id="A0A6L2P7P0"/>
<reference evidence="5" key="1">
    <citation type="submission" date="2020-01" db="EMBL/GenBank/DDBJ databases">
        <title>Draft genome sequence of the Termite Coptotermes fromosanus.</title>
        <authorList>
            <person name="Itakura S."/>
            <person name="Yosikawa Y."/>
            <person name="Umezawa K."/>
        </authorList>
    </citation>
    <scope>NUCLEOTIDE SEQUENCE [LARGE SCALE GENOMIC DNA]</scope>
</reference>